<dbReference type="Pfam" id="PF14534">
    <property type="entry name" value="DUF4440"/>
    <property type="match status" value="1"/>
</dbReference>
<accession>A0A3R9NRQ9</accession>
<dbReference type="Gene3D" id="3.10.450.50">
    <property type="match status" value="1"/>
</dbReference>
<name>A0A3R9NRQ9_9BACT</name>
<comment type="caution">
    <text evidence="2">The sequence shown here is derived from an EMBL/GenBank/DDBJ whole genome shotgun (WGS) entry which is preliminary data.</text>
</comment>
<sequence length="130" mass="14380">MSTKTDEQQIRALIDTWAEATRDGDLTALLHLVTEDVVFLTAGNIPMRRQDFATGFKSMIEAVNIEARSNIQEISINGDVAVCWNLLEVKITPLAGGATVKRAGNTLTVLRRGDDGRWRIWRDANMLAPA</sequence>
<keyword evidence="3" id="KW-1185">Reference proteome</keyword>
<evidence type="ECO:0000313" key="3">
    <source>
        <dbReference type="Proteomes" id="UP000269669"/>
    </source>
</evidence>
<dbReference type="OrthoDB" id="213636at2"/>
<proteinExistence type="predicted"/>
<dbReference type="AlphaFoldDB" id="A0A3R9NRQ9"/>
<dbReference type="InterPro" id="IPR011944">
    <property type="entry name" value="Steroid_delta5-4_isomerase"/>
</dbReference>
<reference evidence="2 3" key="1">
    <citation type="submission" date="2018-12" db="EMBL/GenBank/DDBJ databases">
        <title>Sequencing of bacterial isolates from soil warming experiment in Harvard Forest, Massachusetts, USA.</title>
        <authorList>
            <person name="Deangelis K."/>
        </authorList>
    </citation>
    <scope>NUCLEOTIDE SEQUENCE [LARGE SCALE GENOMIC DNA]</scope>
    <source>
        <strain evidence="2 3">EB153</strain>
    </source>
</reference>
<dbReference type="EMBL" id="RSDW01000001">
    <property type="protein sequence ID" value="RSL15358.1"/>
    <property type="molecule type" value="Genomic_DNA"/>
</dbReference>
<dbReference type="SUPFAM" id="SSF54427">
    <property type="entry name" value="NTF2-like"/>
    <property type="match status" value="1"/>
</dbReference>
<dbReference type="NCBIfam" id="TIGR02246">
    <property type="entry name" value="SgcJ/EcaC family oxidoreductase"/>
    <property type="match status" value="1"/>
</dbReference>
<evidence type="ECO:0000259" key="1">
    <source>
        <dbReference type="Pfam" id="PF14534"/>
    </source>
</evidence>
<gene>
    <name evidence="2" type="ORF">EDE15_0844</name>
</gene>
<dbReference type="RefSeq" id="WP_125484108.1">
    <property type="nucleotide sequence ID" value="NZ_RSDW01000001.1"/>
</dbReference>
<evidence type="ECO:0000313" key="2">
    <source>
        <dbReference type="EMBL" id="RSL15358.1"/>
    </source>
</evidence>
<dbReference type="InterPro" id="IPR027843">
    <property type="entry name" value="DUF4440"/>
</dbReference>
<feature type="domain" description="DUF4440" evidence="1">
    <location>
        <begin position="10"/>
        <end position="120"/>
    </location>
</feature>
<dbReference type="Proteomes" id="UP000269669">
    <property type="component" value="Unassembled WGS sequence"/>
</dbReference>
<protein>
    <submittedName>
        <fullName evidence="2">Uncharacterized protein (TIGR02246 family)</fullName>
    </submittedName>
</protein>
<organism evidence="2 3">
    <name type="scientific">Edaphobacter aggregans</name>
    <dbReference type="NCBI Taxonomy" id="570835"/>
    <lineage>
        <taxon>Bacteria</taxon>
        <taxon>Pseudomonadati</taxon>
        <taxon>Acidobacteriota</taxon>
        <taxon>Terriglobia</taxon>
        <taxon>Terriglobales</taxon>
        <taxon>Acidobacteriaceae</taxon>
        <taxon>Edaphobacter</taxon>
    </lineage>
</organism>
<dbReference type="InterPro" id="IPR032710">
    <property type="entry name" value="NTF2-like_dom_sf"/>
</dbReference>